<dbReference type="SUPFAM" id="SSF81296">
    <property type="entry name" value="E set domains"/>
    <property type="match status" value="1"/>
</dbReference>
<evidence type="ECO:0000313" key="3">
    <source>
        <dbReference type="EMBL" id="CDW53737.1"/>
    </source>
</evidence>
<evidence type="ECO:0000256" key="1">
    <source>
        <dbReference type="ARBA" id="ARBA00005968"/>
    </source>
</evidence>
<dbReference type="PANTHER" id="PTHR11590:SF40">
    <property type="entry name" value="HEMOCYTE PROTEIN-GLUTAMINE GAMMA-GLUTAMYLTRANSFERASE-LIKE PROTEIN"/>
    <property type="match status" value="1"/>
</dbReference>
<accession>A0A077YZZ9</accession>
<reference evidence="3" key="1">
    <citation type="submission" date="2014-01" db="EMBL/GenBank/DDBJ databases">
        <authorList>
            <person name="Aslett M."/>
        </authorList>
    </citation>
    <scope>NUCLEOTIDE SEQUENCE</scope>
</reference>
<organism evidence="3 4">
    <name type="scientific">Trichuris trichiura</name>
    <name type="common">Whipworm</name>
    <name type="synonym">Trichocephalus trichiurus</name>
    <dbReference type="NCBI Taxonomy" id="36087"/>
    <lineage>
        <taxon>Eukaryota</taxon>
        <taxon>Metazoa</taxon>
        <taxon>Ecdysozoa</taxon>
        <taxon>Nematoda</taxon>
        <taxon>Enoplea</taxon>
        <taxon>Dorylaimia</taxon>
        <taxon>Trichinellida</taxon>
        <taxon>Trichuridae</taxon>
        <taxon>Trichuris</taxon>
    </lineage>
</organism>
<dbReference type="InterPro" id="IPR013783">
    <property type="entry name" value="Ig-like_fold"/>
</dbReference>
<dbReference type="OrthoDB" id="437511at2759"/>
<dbReference type="InterPro" id="IPR014756">
    <property type="entry name" value="Ig_E-set"/>
</dbReference>
<dbReference type="GO" id="GO:0003810">
    <property type="term" value="F:protein-glutamine gamma-glutamyltransferase activity"/>
    <property type="evidence" value="ECO:0007669"/>
    <property type="project" value="TreeGrafter"/>
</dbReference>
<comment type="similarity">
    <text evidence="1">Belongs to the transglutaminase superfamily. Transglutaminase family.</text>
</comment>
<dbReference type="STRING" id="36087.A0A077YZZ9"/>
<evidence type="ECO:0000259" key="2">
    <source>
        <dbReference type="SMART" id="SM00460"/>
    </source>
</evidence>
<dbReference type="Proteomes" id="UP000030665">
    <property type="component" value="Unassembled WGS sequence"/>
</dbReference>
<dbReference type="EMBL" id="HG805865">
    <property type="protein sequence ID" value="CDW53737.1"/>
    <property type="molecule type" value="Genomic_DNA"/>
</dbReference>
<dbReference type="SMART" id="SM00460">
    <property type="entry name" value="TGc"/>
    <property type="match status" value="1"/>
</dbReference>
<keyword evidence="4" id="KW-1185">Reference proteome</keyword>
<sequence length="456" mass="51462">MFIVRNAAAHHTADFNAVYRENDKNLVIRRGQPFEILLSFYRDADADVDELKLVFEIGNHPAIANSTRVVMSVPLQEGIESEEVQSWYATVKKLTGTQLLLKICVSPNCIVGCWNLKVVTSLKAYPTNEHLKSTSLISDIYILFNPWNKDDVVFMESEDVEEYVLNDVGKIWRGSSNCPIPCFWSFGQFEEGILEACISVLNRSALPFPLRSNPIFVVRALSDMIQSSEGYSVLEGSWAANYFTGTSPTEWTGSTKILQQFAKTGRQISYGHCWVFAGVMTTICRCIGIPTRIITCYQAAHDSEKLMATDVHIRKSGKVDEEETLDKIWSYHVWNECWMQRPYLIPEYNGWQVVDATPQEKAGVKEGRIDLVYETACVIAEVNAEKCYWVENEVGEERLVKVDPNGIGTCLTTKLPGRRFYGLNNEDRLDVTRCYKLSAAMRKIISGMANAVSATC</sequence>
<reference evidence="3" key="2">
    <citation type="submission" date="2014-03" db="EMBL/GenBank/DDBJ databases">
        <title>The whipworm genome and dual-species transcriptomics of an intimate host-pathogen interaction.</title>
        <authorList>
            <person name="Foth B.J."/>
            <person name="Tsai I.J."/>
            <person name="Reid A.J."/>
            <person name="Bancroft A.J."/>
            <person name="Nichol S."/>
            <person name="Tracey A."/>
            <person name="Holroyd N."/>
            <person name="Cotton J.A."/>
            <person name="Stanley E.J."/>
            <person name="Zarowiecki M."/>
            <person name="Liu J.Z."/>
            <person name="Huckvale T."/>
            <person name="Cooper P.J."/>
            <person name="Grencis R.K."/>
            <person name="Berriman M."/>
        </authorList>
    </citation>
    <scope>NUCLEOTIDE SEQUENCE [LARGE SCALE GENOMIC DNA]</scope>
</reference>
<dbReference type="AlphaFoldDB" id="A0A077YZZ9"/>
<dbReference type="PANTHER" id="PTHR11590">
    <property type="entry name" value="PROTEIN-GLUTAMINE GAMMA-GLUTAMYLTRANSFERASE"/>
    <property type="match status" value="1"/>
</dbReference>
<dbReference type="InterPro" id="IPR038765">
    <property type="entry name" value="Papain-like_cys_pep_sf"/>
</dbReference>
<protein>
    <submittedName>
        <fullName evidence="3">Transglut N and Transglut core domain containing protein</fullName>
    </submittedName>
</protein>
<evidence type="ECO:0000313" key="4">
    <source>
        <dbReference type="Proteomes" id="UP000030665"/>
    </source>
</evidence>
<dbReference type="Pfam" id="PF01841">
    <property type="entry name" value="Transglut_core"/>
    <property type="match status" value="1"/>
</dbReference>
<dbReference type="SUPFAM" id="SSF54001">
    <property type="entry name" value="Cysteine proteinases"/>
    <property type="match status" value="1"/>
</dbReference>
<dbReference type="Pfam" id="PF00868">
    <property type="entry name" value="Transglut_N"/>
    <property type="match status" value="1"/>
</dbReference>
<dbReference type="InterPro" id="IPR001102">
    <property type="entry name" value="Transglutaminase_N"/>
</dbReference>
<name>A0A077YZZ9_TRITR</name>
<dbReference type="InterPro" id="IPR002931">
    <property type="entry name" value="Transglutaminase-like"/>
</dbReference>
<feature type="domain" description="Transglutaminase-like" evidence="2">
    <location>
        <begin position="265"/>
        <end position="358"/>
    </location>
</feature>
<dbReference type="Gene3D" id="3.90.260.10">
    <property type="entry name" value="Transglutaminase-like"/>
    <property type="match status" value="1"/>
</dbReference>
<dbReference type="InterPro" id="IPR050779">
    <property type="entry name" value="Transglutaminase"/>
</dbReference>
<proteinExistence type="inferred from homology"/>
<dbReference type="Gene3D" id="2.60.40.10">
    <property type="entry name" value="Immunoglobulins"/>
    <property type="match status" value="1"/>
</dbReference>
<dbReference type="InterPro" id="IPR036985">
    <property type="entry name" value="Transglutaminase-like_sf"/>
</dbReference>
<gene>
    <name evidence="3" type="ORF">TTRE_0000200201</name>
</gene>